<dbReference type="Pfam" id="PF02709">
    <property type="entry name" value="Glyco_transf_7C"/>
    <property type="match status" value="1"/>
</dbReference>
<dbReference type="GO" id="GO:0016020">
    <property type="term" value="C:membrane"/>
    <property type="evidence" value="ECO:0007669"/>
    <property type="project" value="InterPro"/>
</dbReference>
<dbReference type="OrthoDB" id="9768685at2"/>
<dbReference type="InterPro" id="IPR005076">
    <property type="entry name" value="Glyco_trans_6"/>
</dbReference>
<keyword evidence="3 6" id="KW-0328">Glycosyltransferase</keyword>
<comment type="cofactor">
    <cofactor evidence="1">
        <name>Mn(2+)</name>
        <dbReference type="ChEBI" id="CHEBI:29035"/>
    </cofactor>
</comment>
<evidence type="ECO:0000256" key="1">
    <source>
        <dbReference type="ARBA" id="ARBA00001936"/>
    </source>
</evidence>
<dbReference type="Proteomes" id="UP000027616">
    <property type="component" value="Chromosome I"/>
</dbReference>
<proteinExistence type="inferred from homology"/>
<dbReference type="KEGG" id="rbc:BN938_0578"/>
<dbReference type="GO" id="GO:0008107">
    <property type="term" value="F:galactoside 2-alpha-L-fucosyltransferase activity"/>
    <property type="evidence" value="ECO:0007669"/>
    <property type="project" value="InterPro"/>
</dbReference>
<evidence type="ECO:0000256" key="2">
    <source>
        <dbReference type="ARBA" id="ARBA00010413"/>
    </source>
</evidence>
<feature type="domain" description="Galactosyltransferase C-terminal" evidence="5">
    <location>
        <begin position="693"/>
        <end position="753"/>
    </location>
</feature>
<dbReference type="PANTHER" id="PTHR11927">
    <property type="entry name" value="GALACTOSIDE 2-L-FUCOSYLTRANSFERASE"/>
    <property type="match status" value="1"/>
</dbReference>
<accession>A0A060RA56</accession>
<dbReference type="Gene3D" id="3.40.50.11350">
    <property type="match status" value="1"/>
</dbReference>
<reference evidence="6 7" key="1">
    <citation type="journal article" date="2015" name="Genome Announc.">
        <title>Complete Genome Sequence of the Novel Leech Symbiont Mucinivorans hirudinis M3T.</title>
        <authorList>
            <person name="Nelson M.C."/>
            <person name="Bomar L."/>
            <person name="Graf J."/>
        </authorList>
    </citation>
    <scope>NUCLEOTIDE SEQUENCE [LARGE SCALE GENOMIC DNA]</scope>
    <source>
        <strain evidence="7">M3</strain>
    </source>
</reference>
<dbReference type="InterPro" id="IPR027791">
    <property type="entry name" value="Galactosyl_T_C"/>
</dbReference>
<dbReference type="GO" id="GO:0005975">
    <property type="term" value="P:carbohydrate metabolic process"/>
    <property type="evidence" value="ECO:0007669"/>
    <property type="project" value="InterPro"/>
</dbReference>
<evidence type="ECO:0000313" key="6">
    <source>
        <dbReference type="EMBL" id="CDN30683.1"/>
    </source>
</evidence>
<dbReference type="AlphaFoldDB" id="A0A060RA56"/>
<dbReference type="CDD" id="cd11301">
    <property type="entry name" value="Fut1_Fut2_like"/>
    <property type="match status" value="1"/>
</dbReference>
<dbReference type="SUPFAM" id="SSF53448">
    <property type="entry name" value="Nucleotide-diphospho-sugar transferases"/>
    <property type="match status" value="2"/>
</dbReference>
<dbReference type="Pfam" id="PF01531">
    <property type="entry name" value="Glyco_transf_11"/>
    <property type="match status" value="1"/>
</dbReference>
<comment type="similarity">
    <text evidence="2">Belongs to the glycosyltransferase 6 family.</text>
</comment>
<gene>
    <name evidence="6" type="ORF">BN938_0578</name>
</gene>
<keyword evidence="4 6" id="KW-0808">Transferase</keyword>
<keyword evidence="7" id="KW-1185">Reference proteome</keyword>
<evidence type="ECO:0000313" key="7">
    <source>
        <dbReference type="Proteomes" id="UP000027616"/>
    </source>
</evidence>
<dbReference type="Pfam" id="PF03414">
    <property type="entry name" value="Glyco_transf_6"/>
    <property type="match status" value="1"/>
</dbReference>
<dbReference type="STRING" id="1433126.BN938_0578"/>
<organism evidence="6 7">
    <name type="scientific">Mucinivorans hirudinis</name>
    <dbReference type="NCBI Taxonomy" id="1433126"/>
    <lineage>
        <taxon>Bacteria</taxon>
        <taxon>Pseudomonadati</taxon>
        <taxon>Bacteroidota</taxon>
        <taxon>Bacteroidia</taxon>
        <taxon>Bacteroidales</taxon>
        <taxon>Rikenellaceae</taxon>
        <taxon>Mucinivorans</taxon>
    </lineage>
</organism>
<dbReference type="Gene3D" id="3.90.550.10">
    <property type="entry name" value="Spore Coat Polysaccharide Biosynthesis Protein SpsA, Chain A"/>
    <property type="match status" value="2"/>
</dbReference>
<dbReference type="PATRIC" id="fig|1433126.3.peg.576"/>
<dbReference type="InterPro" id="IPR002516">
    <property type="entry name" value="Glyco_trans_11"/>
</dbReference>
<dbReference type="EMBL" id="HG934468">
    <property type="protein sequence ID" value="CDN30683.1"/>
    <property type="molecule type" value="Genomic_DNA"/>
</dbReference>
<dbReference type="eggNOG" id="COG3306">
    <property type="taxonomic scope" value="Bacteria"/>
</dbReference>
<evidence type="ECO:0000256" key="3">
    <source>
        <dbReference type="ARBA" id="ARBA00022676"/>
    </source>
</evidence>
<dbReference type="eggNOG" id="COG1215">
    <property type="taxonomic scope" value="Bacteria"/>
</dbReference>
<evidence type="ECO:0000259" key="5">
    <source>
        <dbReference type="Pfam" id="PF02709"/>
    </source>
</evidence>
<sequence>MITIGIIYISTGLYNRFWEGFYESVNSNFCVDANKNFYLFTDDKDMVARKLPDNVFPQLIEDRGWVLNVMRRSEFFLSIEEKLKENDFVFNLNSNYRAIAPIYSGEILPEDSNDGVSALCFDFYIGQNPDNFAYDRNPNSSAYIPLGSGKYYFQGGFYGGCTTEFLNMSRHIKELTEIDISRKIVPRFHDESYLNRYLLNHNPRIIGTLYAVAEQWNPTADSKGLLLDKDKWFSKNELENIKSLHTEPTLSFLIDDNLRSQPIAIINLQGGLGNQIFQYAMMVQLRKDFPNRRFYLNRSTLQMLECHQGYQLDYIFGVDSDMVVPENIIGQIAKIPSRYVRRIDEPLFCGYTPIKDSTHPVWLISGYRQSEKYFDDSVRENLIFDYTKLNEESKDLLEVIRKDKASVAIHIRRGDYVRDIRTYNLMGGICTKEYYSEAIKQFDADSNYYVFSDDIEWCKKNLPFPKALYISHNHGADSWQDMMLISACAHQVIANSSFSWWGAWLNDNLNKIVIAPESWFNNIKDKDLVPSSWRRIKTKQADKMYNDLTIVIPVRVDSAERLRNLNFVTDSLSKLDGIEIVILEADKHPKIEHIDNVRRIFVEDYNPLFYHTKYVNLLCSMVRREFIGVWDCDVIVPKRQIDEAITALRKGKADMFYPFDGRCYNVSNNVLEEYISTSDESILTSGSDRLSCIYGKHTCGGAFLANRNAFIEAGGDNEQFTGWGAEDLERYKRWEIRGYRVHRTEGAIYHLDHIRGANSRYYSAELKRSTLQALLESCREPGEFSDIYIPVFIFNLPQRDERREHIISQFALRPEFEPILIDACIHPIGAVGLWHSIVKAVMQAKKRGDDVIILCEDDHIFTENYSAISFIRNIVEAAEQGCDILMGGVGGFGTAVPVAYSRYWVDWFWCTQFVVVYAHSFDKILEYDFKDTDTADGVLSALFTRKLTLYPFISRQQDFGYSDITLNNNRENEMSRLFNNATMRLSVIDSVSKAYRI</sequence>
<dbReference type="HOGENOM" id="CLU_300321_0_0_10"/>
<evidence type="ECO:0000256" key="4">
    <source>
        <dbReference type="ARBA" id="ARBA00022679"/>
    </source>
</evidence>
<name>A0A060RA56_9BACT</name>
<protein>
    <submittedName>
        <fullName evidence="6">Alpha-1,2-fucosyltransferase</fullName>
    </submittedName>
</protein>
<dbReference type="InterPro" id="IPR029044">
    <property type="entry name" value="Nucleotide-diphossugar_trans"/>
</dbReference>
<dbReference type="PANTHER" id="PTHR11927:SF9">
    <property type="entry name" value="L-FUCOSYLTRANSFERASE"/>
    <property type="match status" value="1"/>
</dbReference>